<feature type="region of interest" description="Disordered" evidence="2">
    <location>
        <begin position="33"/>
        <end position="52"/>
    </location>
</feature>
<evidence type="ECO:0000256" key="3">
    <source>
        <dbReference type="SAM" id="SignalP"/>
    </source>
</evidence>
<evidence type="ECO:0008006" key="6">
    <source>
        <dbReference type="Google" id="ProtNLM"/>
    </source>
</evidence>
<proteinExistence type="predicted"/>
<gene>
    <name evidence="4" type="ORF">FC60_GL000281</name>
</gene>
<dbReference type="NCBIfam" id="TIGR01167">
    <property type="entry name" value="LPXTG_anchor"/>
    <property type="match status" value="1"/>
</dbReference>
<dbReference type="Proteomes" id="UP000051739">
    <property type="component" value="Unassembled WGS sequence"/>
</dbReference>
<organism evidence="4 5">
    <name type="scientific">Limosilactobacillus gastricus DSM 16045</name>
    <dbReference type="NCBI Taxonomy" id="1423749"/>
    <lineage>
        <taxon>Bacteria</taxon>
        <taxon>Bacillati</taxon>
        <taxon>Bacillota</taxon>
        <taxon>Bacilli</taxon>
        <taxon>Lactobacillales</taxon>
        <taxon>Lactobacillaceae</taxon>
        <taxon>Limosilactobacillus</taxon>
    </lineage>
</organism>
<reference evidence="4 5" key="1">
    <citation type="journal article" date="2015" name="Genome Announc.">
        <title>Expanding the biotechnology potential of lactobacilli through comparative genomics of 213 strains and associated genera.</title>
        <authorList>
            <person name="Sun Z."/>
            <person name="Harris H.M."/>
            <person name="McCann A."/>
            <person name="Guo C."/>
            <person name="Argimon S."/>
            <person name="Zhang W."/>
            <person name="Yang X."/>
            <person name="Jeffery I.B."/>
            <person name="Cooney J.C."/>
            <person name="Kagawa T.F."/>
            <person name="Liu W."/>
            <person name="Song Y."/>
            <person name="Salvetti E."/>
            <person name="Wrobel A."/>
            <person name="Rasinkangas P."/>
            <person name="Parkhill J."/>
            <person name="Rea M.C."/>
            <person name="O'Sullivan O."/>
            <person name="Ritari J."/>
            <person name="Douillard F.P."/>
            <person name="Paul Ross R."/>
            <person name="Yang R."/>
            <person name="Briner A.E."/>
            <person name="Felis G.E."/>
            <person name="de Vos W.M."/>
            <person name="Barrangou R."/>
            <person name="Klaenhammer T.R."/>
            <person name="Caufield P.W."/>
            <person name="Cui Y."/>
            <person name="Zhang H."/>
            <person name="O'Toole P.W."/>
        </authorList>
    </citation>
    <scope>NUCLEOTIDE SEQUENCE [LARGE SCALE GENOMIC DNA]</scope>
    <source>
        <strain evidence="4 5">DSM 16045</strain>
    </source>
</reference>
<dbReference type="AlphaFoldDB" id="A0A0R1VAF1"/>
<dbReference type="RefSeq" id="WP_056937344.1">
    <property type="nucleotide sequence ID" value="NZ_AZFN01000011.1"/>
</dbReference>
<evidence type="ECO:0000313" key="4">
    <source>
        <dbReference type="EMBL" id="KRM02461.1"/>
    </source>
</evidence>
<feature type="chain" id="PRO_5006412155" description="Gram-positive cocci surface proteins LPxTG domain-containing protein" evidence="3">
    <location>
        <begin position="33"/>
        <end position="529"/>
    </location>
</feature>
<evidence type="ECO:0000313" key="5">
    <source>
        <dbReference type="Proteomes" id="UP000051739"/>
    </source>
</evidence>
<keyword evidence="1" id="KW-0175">Coiled coil</keyword>
<accession>A0A0R1VAF1</accession>
<feature type="coiled-coil region" evidence="1">
    <location>
        <begin position="104"/>
        <end position="138"/>
    </location>
</feature>
<feature type="coiled-coil region" evidence="1">
    <location>
        <begin position="309"/>
        <end position="350"/>
    </location>
</feature>
<name>A0A0R1VAF1_9LACO</name>
<keyword evidence="3" id="KW-0732">Signal</keyword>
<dbReference type="PATRIC" id="fig|1423749.3.peg.281"/>
<evidence type="ECO:0000256" key="2">
    <source>
        <dbReference type="SAM" id="MobiDB-lite"/>
    </source>
</evidence>
<evidence type="ECO:0000256" key="1">
    <source>
        <dbReference type="SAM" id="Coils"/>
    </source>
</evidence>
<feature type="signal peptide" evidence="3">
    <location>
        <begin position="1"/>
        <end position="32"/>
    </location>
</feature>
<feature type="region of interest" description="Disordered" evidence="2">
    <location>
        <begin position="360"/>
        <end position="451"/>
    </location>
</feature>
<dbReference type="EMBL" id="AZFN01000011">
    <property type="protein sequence ID" value="KRM02461.1"/>
    <property type="molecule type" value="Genomic_DNA"/>
</dbReference>
<protein>
    <recommendedName>
        <fullName evidence="6">Gram-positive cocci surface proteins LPxTG domain-containing protein</fullName>
    </recommendedName>
</protein>
<sequence>MGNQLKKATMVTSIVAGALFTTTVLGTTVANADTTAPSQPTTEAQPATTSSAPSVEVAQAAVDSAQANVDSANISLVAATALQMNADSDYATASAAADEATVANNEVLSNIDSTQKKIDDLTNQLNQDQATLNSASDALSTANAAVSSAENGQEIPAAVWKTGTTTESLSQQSFAKNALVKLLPSGQVEITLHMTNGKQYVGSLSYKGTDLTASNANGDAVDWTFSADPATTYDLAMSINTPIGHMNQTATISVDGTIYNGLLEKQKDAQTAFDNAKVKVSADEIELNKAKSDLSGYEQAYQMRLRYNVTRTQAQLLEAKNKKDAIDQKVSEAQETLANAKVALTTAQNTLAIAKAAAEKQSTPAEVVSPNNETTQPTDSTTEQPAANQTTPTEKVSPNTEATQPTNSTTEQPAADQTTQPISETTDPTSEKATPVVTASDQSADNSPSQDTVLNETVTKLMNAPEIKEVSRVASGAATNTNQKVVAVKKAMTTASSLPQTGNDATSLTLLGIALAMLGFAPLAKLRRY</sequence>
<comment type="caution">
    <text evidence="4">The sequence shown here is derived from an EMBL/GenBank/DDBJ whole genome shotgun (WGS) entry which is preliminary data.</text>
</comment>
<keyword evidence="5" id="KW-1185">Reference proteome</keyword>